<name>A0A7S0FAH6_9DINO</name>
<proteinExistence type="predicted"/>
<accession>A0A7S0FAH6</accession>
<sequence>MARLGHSRVQRPVACPCNEDEGGLMPVPPDATHDGVLASLAVHLWYAGDEVLTAGSFLGDSGWSNRGETPAALGAMGINLRSTADMILAGDWDDAVGQLEETAYAGEEYYAAEQYSGLLALLSDSEGYGDPNAPPEDWPAAAASLRSLAASTGEVAQRVAENEMAHDCLRRSAERLEAAAALFAQAGHRASARHC</sequence>
<dbReference type="EMBL" id="HBEG01007717">
    <property type="protein sequence ID" value="CAD8348822.1"/>
    <property type="molecule type" value="Transcribed_RNA"/>
</dbReference>
<reference evidence="1" key="1">
    <citation type="submission" date="2021-01" db="EMBL/GenBank/DDBJ databases">
        <authorList>
            <person name="Corre E."/>
            <person name="Pelletier E."/>
            <person name="Niang G."/>
            <person name="Scheremetjew M."/>
            <person name="Finn R."/>
            <person name="Kale V."/>
            <person name="Holt S."/>
            <person name="Cochrane G."/>
            <person name="Meng A."/>
            <person name="Brown T."/>
            <person name="Cohen L."/>
        </authorList>
    </citation>
    <scope>NUCLEOTIDE SEQUENCE</scope>
    <source>
        <strain evidence="1">Pbaha01</strain>
    </source>
</reference>
<dbReference type="AlphaFoldDB" id="A0A7S0FAH6"/>
<protein>
    <submittedName>
        <fullName evidence="1">Uncharacterized protein</fullName>
    </submittedName>
</protein>
<organism evidence="1">
    <name type="scientific">Pyrodinium bahamense</name>
    <dbReference type="NCBI Taxonomy" id="73915"/>
    <lineage>
        <taxon>Eukaryota</taxon>
        <taxon>Sar</taxon>
        <taxon>Alveolata</taxon>
        <taxon>Dinophyceae</taxon>
        <taxon>Gonyaulacales</taxon>
        <taxon>Pyrocystaceae</taxon>
        <taxon>Pyrodinium</taxon>
    </lineage>
</organism>
<gene>
    <name evidence="1" type="ORF">PBAH0796_LOCUS4561</name>
</gene>
<evidence type="ECO:0000313" key="1">
    <source>
        <dbReference type="EMBL" id="CAD8348822.1"/>
    </source>
</evidence>